<dbReference type="PANTHER" id="PTHR46268">
    <property type="entry name" value="STRESS RESPONSE PROTEIN NHAX"/>
    <property type="match status" value="1"/>
</dbReference>
<comment type="similarity">
    <text evidence="1">Belongs to the universal stress protein A family.</text>
</comment>
<name>A0A1B7LCN4_9FIRM</name>
<feature type="domain" description="UspA" evidence="2">
    <location>
        <begin position="2"/>
        <end position="137"/>
    </location>
</feature>
<dbReference type="InterPro" id="IPR014729">
    <property type="entry name" value="Rossmann-like_a/b/a_fold"/>
</dbReference>
<gene>
    <name evidence="3" type="ORF">A6M21_00710</name>
</gene>
<dbReference type="PANTHER" id="PTHR46268:SF6">
    <property type="entry name" value="UNIVERSAL STRESS PROTEIN UP12"/>
    <property type="match status" value="1"/>
</dbReference>
<sequence>MKAIIAVDGSEGSLEATRQAVRLHPQVDQFVLCYVMRWSGEGVSQLGGIDVPFEEEAEVPMQKSTEIFTAAGLPAPPQRIERPLEGVARQIVLVAEEEKADLIIIGTRGRGDLSSMLLGSVSRGVIASSTVPVLVVPPGVQRG</sequence>
<dbReference type="EMBL" id="LYVF01000177">
    <property type="protein sequence ID" value="OAT80430.1"/>
    <property type="molecule type" value="Genomic_DNA"/>
</dbReference>
<dbReference type="OrthoDB" id="152484at2"/>
<evidence type="ECO:0000256" key="1">
    <source>
        <dbReference type="ARBA" id="ARBA00008791"/>
    </source>
</evidence>
<dbReference type="AlphaFoldDB" id="A0A1B7LCN4"/>
<dbReference type="Proteomes" id="UP000078532">
    <property type="component" value="Unassembled WGS sequence"/>
</dbReference>
<dbReference type="STRING" id="1838280.A6M21_00710"/>
<dbReference type="CDD" id="cd00293">
    <property type="entry name" value="USP-like"/>
    <property type="match status" value="1"/>
</dbReference>
<dbReference type="SUPFAM" id="SSF52402">
    <property type="entry name" value="Adenine nucleotide alpha hydrolases-like"/>
    <property type="match status" value="1"/>
</dbReference>
<dbReference type="InterPro" id="IPR006016">
    <property type="entry name" value="UspA"/>
</dbReference>
<proteinExistence type="inferred from homology"/>
<protein>
    <recommendedName>
        <fullName evidence="2">UspA domain-containing protein</fullName>
    </recommendedName>
</protein>
<accession>A0A1B7LCN4</accession>
<reference evidence="3 4" key="1">
    <citation type="submission" date="2016-04" db="EMBL/GenBank/DDBJ databases">
        <authorList>
            <person name="Evans L.H."/>
            <person name="Alamgir A."/>
            <person name="Owens N."/>
            <person name="Weber N.D."/>
            <person name="Virtaneva K."/>
            <person name="Barbian K."/>
            <person name="Babar A."/>
            <person name="Rosenke K."/>
        </authorList>
    </citation>
    <scope>NUCLEOTIDE SEQUENCE [LARGE SCALE GENOMIC DNA]</scope>
    <source>
        <strain evidence="3 4">LMa1</strain>
    </source>
</reference>
<keyword evidence="4" id="KW-1185">Reference proteome</keyword>
<dbReference type="RefSeq" id="WP_066669748.1">
    <property type="nucleotide sequence ID" value="NZ_LYVF01000177.1"/>
</dbReference>
<dbReference type="PRINTS" id="PR01438">
    <property type="entry name" value="UNVRSLSTRESS"/>
</dbReference>
<organism evidence="3 4">
    <name type="scientific">Desulfotomaculum copahuensis</name>
    <dbReference type="NCBI Taxonomy" id="1838280"/>
    <lineage>
        <taxon>Bacteria</taxon>
        <taxon>Bacillati</taxon>
        <taxon>Bacillota</taxon>
        <taxon>Clostridia</taxon>
        <taxon>Eubacteriales</taxon>
        <taxon>Desulfotomaculaceae</taxon>
        <taxon>Desulfotomaculum</taxon>
    </lineage>
</organism>
<dbReference type="Pfam" id="PF00582">
    <property type="entry name" value="Usp"/>
    <property type="match status" value="1"/>
</dbReference>
<dbReference type="Gene3D" id="3.40.50.620">
    <property type="entry name" value="HUPs"/>
    <property type="match status" value="1"/>
</dbReference>
<dbReference type="InterPro" id="IPR006015">
    <property type="entry name" value="Universal_stress_UspA"/>
</dbReference>
<evidence type="ECO:0000313" key="4">
    <source>
        <dbReference type="Proteomes" id="UP000078532"/>
    </source>
</evidence>
<evidence type="ECO:0000313" key="3">
    <source>
        <dbReference type="EMBL" id="OAT80430.1"/>
    </source>
</evidence>
<comment type="caution">
    <text evidence="3">The sequence shown here is derived from an EMBL/GenBank/DDBJ whole genome shotgun (WGS) entry which is preliminary data.</text>
</comment>
<evidence type="ECO:0000259" key="2">
    <source>
        <dbReference type="Pfam" id="PF00582"/>
    </source>
</evidence>